<accession>A0A2T4BU74</accession>
<feature type="signal peptide" evidence="2">
    <location>
        <begin position="1"/>
        <end position="22"/>
    </location>
</feature>
<dbReference type="AlphaFoldDB" id="A0A2T4BU74"/>
<name>A0A2T4BU74_TRILO</name>
<keyword evidence="4" id="KW-1185">Reference proteome</keyword>
<evidence type="ECO:0008006" key="5">
    <source>
        <dbReference type="Google" id="ProtNLM"/>
    </source>
</evidence>
<feature type="chain" id="PRO_5015778237" description="Secreted protein" evidence="2">
    <location>
        <begin position="23"/>
        <end position="120"/>
    </location>
</feature>
<protein>
    <recommendedName>
        <fullName evidence="5">Secreted protein</fullName>
    </recommendedName>
</protein>
<dbReference type="EMBL" id="KZ679140">
    <property type="protein sequence ID" value="PTB72796.1"/>
    <property type="molecule type" value="Genomic_DNA"/>
</dbReference>
<evidence type="ECO:0000313" key="4">
    <source>
        <dbReference type="Proteomes" id="UP000240760"/>
    </source>
</evidence>
<organism evidence="3 4">
    <name type="scientific">Trichoderma longibrachiatum ATCC 18648</name>
    <dbReference type="NCBI Taxonomy" id="983965"/>
    <lineage>
        <taxon>Eukaryota</taxon>
        <taxon>Fungi</taxon>
        <taxon>Dikarya</taxon>
        <taxon>Ascomycota</taxon>
        <taxon>Pezizomycotina</taxon>
        <taxon>Sordariomycetes</taxon>
        <taxon>Hypocreomycetidae</taxon>
        <taxon>Hypocreales</taxon>
        <taxon>Hypocreaceae</taxon>
        <taxon>Trichoderma</taxon>
    </lineage>
</organism>
<dbReference type="Proteomes" id="UP000240760">
    <property type="component" value="Unassembled WGS sequence"/>
</dbReference>
<evidence type="ECO:0000256" key="1">
    <source>
        <dbReference type="SAM" id="MobiDB-lite"/>
    </source>
</evidence>
<keyword evidence="2" id="KW-0732">Signal</keyword>
<proteinExistence type="predicted"/>
<reference evidence="3 4" key="1">
    <citation type="submission" date="2016-07" db="EMBL/GenBank/DDBJ databases">
        <title>Multiple horizontal gene transfer events from other fungi enriched the ability of initially mycotrophic Trichoderma (Ascomycota) to feed on dead plant biomass.</title>
        <authorList>
            <consortium name="DOE Joint Genome Institute"/>
            <person name="Aerts A."/>
            <person name="Atanasova L."/>
            <person name="Chenthamara K."/>
            <person name="Zhang J."/>
            <person name="Grujic M."/>
            <person name="Henrissat B."/>
            <person name="Kuo A."/>
            <person name="Salamov A."/>
            <person name="Lipzen A."/>
            <person name="Labutti K."/>
            <person name="Barry K."/>
            <person name="Miao Y."/>
            <person name="Rahimi M.J."/>
            <person name="Shen Q."/>
            <person name="Grigoriev I.V."/>
            <person name="Kubicek C.P."/>
            <person name="Druzhinina I.S."/>
        </authorList>
    </citation>
    <scope>NUCLEOTIDE SEQUENCE [LARGE SCALE GENOMIC DNA]</scope>
    <source>
        <strain evidence="3 4">ATCC 18648</strain>
    </source>
</reference>
<sequence>MNGNSDGFPSLLLAALVNCCWLQHFRCIHGASTNATCPATSRMYHHITTWEPRLQPNPFANIRGETVLSALHHASLPLVSPDRPLHSSKGKALPDMQHHGPVSFQVQAAGGVQWPQLAES</sequence>
<feature type="region of interest" description="Disordered" evidence="1">
    <location>
        <begin position="80"/>
        <end position="100"/>
    </location>
</feature>
<evidence type="ECO:0000313" key="3">
    <source>
        <dbReference type="EMBL" id="PTB72796.1"/>
    </source>
</evidence>
<gene>
    <name evidence="3" type="ORF">M440DRAFT_152385</name>
</gene>
<evidence type="ECO:0000256" key="2">
    <source>
        <dbReference type="SAM" id="SignalP"/>
    </source>
</evidence>